<dbReference type="InterPro" id="IPR008139">
    <property type="entry name" value="SaposinB_dom"/>
</dbReference>
<dbReference type="PANTHER" id="PTHR11480">
    <property type="entry name" value="SAPOSIN-RELATED"/>
    <property type="match status" value="1"/>
</dbReference>
<proteinExistence type="predicted"/>
<dbReference type="InterPro" id="IPR011001">
    <property type="entry name" value="Saposin-like"/>
</dbReference>
<dbReference type="Pfam" id="PF03489">
    <property type="entry name" value="SapB_2"/>
    <property type="match status" value="2"/>
</dbReference>
<protein>
    <recommendedName>
        <fullName evidence="4">Saposin B-type domain-containing protein</fullName>
    </recommendedName>
</protein>
<dbReference type="KEGG" id="mis:MICPUN_105899"/>
<dbReference type="Gene3D" id="1.10.225.10">
    <property type="entry name" value="Saposin-like"/>
    <property type="match status" value="2"/>
</dbReference>
<dbReference type="InterPro" id="IPR007856">
    <property type="entry name" value="SapB_1"/>
</dbReference>
<dbReference type="PROSITE" id="PS50015">
    <property type="entry name" value="SAP_B"/>
    <property type="match status" value="2"/>
</dbReference>
<evidence type="ECO:0000256" key="1">
    <source>
        <dbReference type="ARBA" id="ARBA00023157"/>
    </source>
</evidence>
<name>C1EBF7_MICCC</name>
<evidence type="ECO:0000259" key="4">
    <source>
        <dbReference type="PROSITE" id="PS50015"/>
    </source>
</evidence>
<dbReference type="STRING" id="296587.C1EBF7"/>
<reference evidence="5 6" key="1">
    <citation type="journal article" date="2009" name="Science">
        <title>Green evolution and dynamic adaptations revealed by genomes of the marine picoeukaryotes Micromonas.</title>
        <authorList>
            <person name="Worden A.Z."/>
            <person name="Lee J.H."/>
            <person name="Mock T."/>
            <person name="Rouze P."/>
            <person name="Simmons M.P."/>
            <person name="Aerts A.L."/>
            <person name="Allen A.E."/>
            <person name="Cuvelier M.L."/>
            <person name="Derelle E."/>
            <person name="Everett M.V."/>
            <person name="Foulon E."/>
            <person name="Grimwood J."/>
            <person name="Gundlach H."/>
            <person name="Henrissat B."/>
            <person name="Napoli C."/>
            <person name="McDonald S.M."/>
            <person name="Parker M.S."/>
            <person name="Rombauts S."/>
            <person name="Salamov A."/>
            <person name="Von Dassow P."/>
            <person name="Badger J.H."/>
            <person name="Coutinho P.M."/>
            <person name="Demir E."/>
            <person name="Dubchak I."/>
            <person name="Gentemann C."/>
            <person name="Eikrem W."/>
            <person name="Gready J.E."/>
            <person name="John U."/>
            <person name="Lanier W."/>
            <person name="Lindquist E.A."/>
            <person name="Lucas S."/>
            <person name="Mayer K.F."/>
            <person name="Moreau H."/>
            <person name="Not F."/>
            <person name="Otillar R."/>
            <person name="Panaud O."/>
            <person name="Pangilinan J."/>
            <person name="Paulsen I."/>
            <person name="Piegu B."/>
            <person name="Poliakov A."/>
            <person name="Robbens S."/>
            <person name="Schmutz J."/>
            <person name="Toulza E."/>
            <person name="Wyss T."/>
            <person name="Zelensky A."/>
            <person name="Zhou K."/>
            <person name="Armbrust E.V."/>
            <person name="Bhattacharya D."/>
            <person name="Goodenough U.W."/>
            <person name="Van de Peer Y."/>
            <person name="Grigoriev I.V."/>
        </authorList>
    </citation>
    <scope>NUCLEOTIDE SEQUENCE [LARGE SCALE GENOMIC DNA]</scope>
    <source>
        <strain evidence="6">RCC299 / NOUM17</strain>
    </source>
</reference>
<evidence type="ECO:0000256" key="3">
    <source>
        <dbReference type="SAM" id="SignalP"/>
    </source>
</evidence>
<dbReference type="InParanoid" id="C1EBF7"/>
<dbReference type="OrthoDB" id="69496at2759"/>
<dbReference type="SUPFAM" id="SSF47862">
    <property type="entry name" value="Saposin"/>
    <property type="match status" value="2"/>
</dbReference>
<accession>C1EBF7</accession>
<dbReference type="AlphaFoldDB" id="C1EBF7"/>
<gene>
    <name evidence="5" type="ORF">MICPUN_105899</name>
</gene>
<feature type="domain" description="Saposin B-type" evidence="4">
    <location>
        <begin position="36"/>
        <end position="118"/>
    </location>
</feature>
<evidence type="ECO:0000256" key="2">
    <source>
        <dbReference type="ARBA" id="ARBA00023180"/>
    </source>
</evidence>
<dbReference type="eggNOG" id="KOG1340">
    <property type="taxonomic scope" value="Eukaryota"/>
</dbReference>
<dbReference type="RefSeq" id="XP_002504117.1">
    <property type="nucleotide sequence ID" value="XM_002504071.1"/>
</dbReference>
<keyword evidence="3" id="KW-0732">Signal</keyword>
<evidence type="ECO:0000313" key="5">
    <source>
        <dbReference type="EMBL" id="ACO65375.1"/>
    </source>
</evidence>
<organism evidence="5 6">
    <name type="scientific">Micromonas commoda (strain RCC299 / NOUM17 / CCMP2709)</name>
    <name type="common">Picoplanktonic green alga</name>
    <dbReference type="NCBI Taxonomy" id="296587"/>
    <lineage>
        <taxon>Eukaryota</taxon>
        <taxon>Viridiplantae</taxon>
        <taxon>Chlorophyta</taxon>
        <taxon>Mamiellophyceae</taxon>
        <taxon>Mamiellales</taxon>
        <taxon>Mamiellaceae</taxon>
        <taxon>Micromonas</taxon>
    </lineage>
</organism>
<keyword evidence="2" id="KW-0325">Glycoprotein</keyword>
<dbReference type="Proteomes" id="UP000002009">
    <property type="component" value="Chromosome 7"/>
</dbReference>
<feature type="signal peptide" evidence="3">
    <location>
        <begin position="1"/>
        <end position="20"/>
    </location>
</feature>
<sequence length="283" mass="30424">MRVVATVFIAAALVAGRAEASRGLSESMKPKPKPEPSPMCETCEEFVTMGEAYLNDPATLNAITDKVNEVCETYAGTKHEAMCESLLEMYVQKAIDVINTDFTPDVLCADAKLCPEEEAPKEEEAPNDGETRAATEPLEVPASLREVIERGSAVDAPAPPPSTDCLKCEFGVESLHAAITSNATVQSLLNEAEKACEKYAAAFDMSATCEAAIETYGPELVNAAGKYIEDAHKVCSELGMCTPPSETVTEADSKKTRRRERMKKLKARAMAVAGLKLKNIALI</sequence>
<dbReference type="InterPro" id="IPR008138">
    <property type="entry name" value="SapB_2"/>
</dbReference>
<dbReference type="GeneID" id="8245407"/>
<feature type="domain" description="Saposin B-type" evidence="4">
    <location>
        <begin position="161"/>
        <end position="245"/>
    </location>
</feature>
<dbReference type="SMART" id="SM00741">
    <property type="entry name" value="SapB"/>
    <property type="match status" value="2"/>
</dbReference>
<dbReference type="InterPro" id="IPR051428">
    <property type="entry name" value="Sphingo_Act-Surfact_Prot"/>
</dbReference>
<dbReference type="EMBL" id="CP001328">
    <property type="protein sequence ID" value="ACO65375.1"/>
    <property type="molecule type" value="Genomic_DNA"/>
</dbReference>
<feature type="chain" id="PRO_5002907055" description="Saposin B-type domain-containing protein" evidence="3">
    <location>
        <begin position="21"/>
        <end position="283"/>
    </location>
</feature>
<dbReference type="GO" id="GO:0006629">
    <property type="term" value="P:lipid metabolic process"/>
    <property type="evidence" value="ECO:0007669"/>
    <property type="project" value="InterPro"/>
</dbReference>
<keyword evidence="1" id="KW-1015">Disulfide bond</keyword>
<dbReference type="Pfam" id="PF05184">
    <property type="entry name" value="SapB_1"/>
    <property type="match status" value="1"/>
</dbReference>
<keyword evidence="6" id="KW-1185">Reference proteome</keyword>
<evidence type="ECO:0000313" key="6">
    <source>
        <dbReference type="Proteomes" id="UP000002009"/>
    </source>
</evidence>